<keyword evidence="3" id="KW-1185">Reference proteome</keyword>
<dbReference type="STRING" id="1336337.A0A3N4JB79"/>
<evidence type="ECO:0000313" key="3">
    <source>
        <dbReference type="Proteomes" id="UP000276215"/>
    </source>
</evidence>
<feature type="region of interest" description="Disordered" evidence="1">
    <location>
        <begin position="38"/>
        <end position="65"/>
    </location>
</feature>
<sequence>IPAFESAFLGCQVLWVFDNAKIHRKYASDGLLVGNMNLSPGGKNTDPMRDGYYTHPDHPDTIYQQ</sequence>
<dbReference type="EMBL" id="ML120448">
    <property type="protein sequence ID" value="RPA93680.1"/>
    <property type="molecule type" value="Genomic_DNA"/>
</dbReference>
<evidence type="ECO:0000256" key="1">
    <source>
        <dbReference type="SAM" id="MobiDB-lite"/>
    </source>
</evidence>
<name>A0A3N4JB79_9PEZI</name>
<feature type="compositionally biased region" description="Basic and acidic residues" evidence="1">
    <location>
        <begin position="55"/>
        <end position="65"/>
    </location>
</feature>
<proteinExistence type="predicted"/>
<feature type="non-terminal residue" evidence="2">
    <location>
        <position position="1"/>
    </location>
</feature>
<reference evidence="2 3" key="1">
    <citation type="journal article" date="2018" name="Nat. Ecol. Evol.">
        <title>Pezizomycetes genomes reveal the molecular basis of ectomycorrhizal truffle lifestyle.</title>
        <authorList>
            <person name="Murat C."/>
            <person name="Payen T."/>
            <person name="Noel B."/>
            <person name="Kuo A."/>
            <person name="Morin E."/>
            <person name="Chen J."/>
            <person name="Kohler A."/>
            <person name="Krizsan K."/>
            <person name="Balestrini R."/>
            <person name="Da Silva C."/>
            <person name="Montanini B."/>
            <person name="Hainaut M."/>
            <person name="Levati E."/>
            <person name="Barry K.W."/>
            <person name="Belfiori B."/>
            <person name="Cichocki N."/>
            <person name="Clum A."/>
            <person name="Dockter R.B."/>
            <person name="Fauchery L."/>
            <person name="Guy J."/>
            <person name="Iotti M."/>
            <person name="Le Tacon F."/>
            <person name="Lindquist E.A."/>
            <person name="Lipzen A."/>
            <person name="Malagnac F."/>
            <person name="Mello A."/>
            <person name="Molinier V."/>
            <person name="Miyauchi S."/>
            <person name="Poulain J."/>
            <person name="Riccioni C."/>
            <person name="Rubini A."/>
            <person name="Sitrit Y."/>
            <person name="Splivallo R."/>
            <person name="Traeger S."/>
            <person name="Wang M."/>
            <person name="Zifcakova L."/>
            <person name="Wipf D."/>
            <person name="Zambonelli A."/>
            <person name="Paolocci F."/>
            <person name="Nowrousian M."/>
            <person name="Ottonello S."/>
            <person name="Baldrian P."/>
            <person name="Spatafora J.W."/>
            <person name="Henrissat B."/>
            <person name="Nagy L.G."/>
            <person name="Aury J.M."/>
            <person name="Wincker P."/>
            <person name="Grigoriev I.V."/>
            <person name="Bonfante P."/>
            <person name="Martin F.M."/>
        </authorList>
    </citation>
    <scope>NUCLEOTIDE SEQUENCE [LARGE SCALE GENOMIC DNA]</scope>
    <source>
        <strain evidence="2 3">120613-1</strain>
    </source>
</reference>
<dbReference type="Proteomes" id="UP000276215">
    <property type="component" value="Unassembled WGS sequence"/>
</dbReference>
<evidence type="ECO:0000313" key="2">
    <source>
        <dbReference type="EMBL" id="RPA93680.1"/>
    </source>
</evidence>
<dbReference type="AlphaFoldDB" id="A0A3N4JB79"/>
<protein>
    <submittedName>
        <fullName evidence="2">Uncharacterized protein</fullName>
    </submittedName>
</protein>
<accession>A0A3N4JB79</accession>
<organism evidence="2 3">
    <name type="scientific">Choiromyces venosus 120613-1</name>
    <dbReference type="NCBI Taxonomy" id="1336337"/>
    <lineage>
        <taxon>Eukaryota</taxon>
        <taxon>Fungi</taxon>
        <taxon>Dikarya</taxon>
        <taxon>Ascomycota</taxon>
        <taxon>Pezizomycotina</taxon>
        <taxon>Pezizomycetes</taxon>
        <taxon>Pezizales</taxon>
        <taxon>Tuberaceae</taxon>
        <taxon>Choiromyces</taxon>
    </lineage>
</organism>
<gene>
    <name evidence="2" type="ORF">L873DRAFT_1704112</name>
</gene>